<dbReference type="Proteomes" id="UP000500767">
    <property type="component" value="Chromosome"/>
</dbReference>
<reference evidence="6 7" key="1">
    <citation type="journal article" date="2014" name="World J. Microbiol. Biotechnol.">
        <title>Biodiversity and physiological characteristics of Antarctic and Arctic lichens-associated bacteria.</title>
        <authorList>
            <person name="Lee Y.M."/>
            <person name="Kim E.H."/>
            <person name="Lee H.K."/>
            <person name="Hong S.G."/>
        </authorList>
    </citation>
    <scope>NUCLEOTIDE SEQUENCE [LARGE SCALE GENOMIC DNA]</scope>
    <source>
        <strain evidence="6 7">PAMC 26569</strain>
    </source>
</reference>
<feature type="binding site" evidence="5">
    <location>
        <position position="125"/>
    </location>
    <ligand>
        <name>substrate</name>
    </ligand>
</feature>
<dbReference type="Gene3D" id="3.50.30.40">
    <property type="entry name" value="Ribonuclease E inhibitor RraA/RraA-like"/>
    <property type="match status" value="1"/>
</dbReference>
<dbReference type="GO" id="GO:0046872">
    <property type="term" value="F:metal ion binding"/>
    <property type="evidence" value="ECO:0007669"/>
    <property type="project" value="UniProtKB-KW"/>
</dbReference>
<dbReference type="EMBL" id="CP053708">
    <property type="protein sequence ID" value="QKE92321.1"/>
    <property type="molecule type" value="Genomic_DNA"/>
</dbReference>
<feature type="binding site" evidence="5">
    <location>
        <position position="126"/>
    </location>
    <ligand>
        <name>Mg(2+)</name>
        <dbReference type="ChEBI" id="CHEBI:18420"/>
    </ligand>
</feature>
<dbReference type="CDD" id="cd16841">
    <property type="entry name" value="RraA_family"/>
    <property type="match status" value="1"/>
</dbReference>
<dbReference type="InterPro" id="IPR036704">
    <property type="entry name" value="RraA/RraA-like_sf"/>
</dbReference>
<dbReference type="SUPFAM" id="SSF89562">
    <property type="entry name" value="RraA-like"/>
    <property type="match status" value="1"/>
</dbReference>
<dbReference type="KEGG" id="lck:HN018_21820"/>
<keyword evidence="5" id="KW-0479">Metal-binding</keyword>
<evidence type="ECO:0000256" key="1">
    <source>
        <dbReference type="ARBA" id="ARBA00001968"/>
    </source>
</evidence>
<organism evidence="6 7">
    <name type="scientific">Lichenicola cladoniae</name>
    <dbReference type="NCBI Taxonomy" id="1484109"/>
    <lineage>
        <taxon>Bacteria</taxon>
        <taxon>Pseudomonadati</taxon>
        <taxon>Pseudomonadota</taxon>
        <taxon>Alphaproteobacteria</taxon>
        <taxon>Acetobacterales</taxon>
        <taxon>Acetobacteraceae</taxon>
        <taxon>Lichenicola</taxon>
    </lineage>
</organism>
<evidence type="ECO:0000313" key="7">
    <source>
        <dbReference type="Proteomes" id="UP000500767"/>
    </source>
</evidence>
<protein>
    <recommendedName>
        <fullName evidence="2">Putative 4-hydroxy-4-methyl-2-oxoglutarate aldolase</fullName>
    </recommendedName>
    <alternativeName>
        <fullName evidence="3">Regulator of ribonuclease activity homolog</fullName>
    </alternativeName>
    <alternativeName>
        <fullName evidence="4">RraA-like protein</fullName>
    </alternativeName>
</protein>
<sequence>MTFQLAPISAPALDLDALAAVTYSAVFSDVCDALGLRNQTVSPGIMPLGGGGTLLGWARTALSLPVEEPPTRHYGHEIDYIDSLRPGDVAVIDCSGSPAAAWGELFSTASRGRGARGAVIDGLIRDRRKIVELGFPLHARGCRPTDSLGRVSIHEADTPIFLGGVAVRTGDLIVADEDGITVVPREHVLKVTELALAKATTENKARDLLLAGGTLADVWEKFRVL</sequence>
<dbReference type="InterPro" id="IPR005493">
    <property type="entry name" value="RraA/RraA-like"/>
</dbReference>
<dbReference type="RefSeq" id="WP_171834250.1">
    <property type="nucleotide sequence ID" value="NZ_CP053708.1"/>
</dbReference>
<proteinExistence type="predicted"/>
<evidence type="ECO:0000256" key="3">
    <source>
        <dbReference type="ARBA" id="ARBA00029596"/>
    </source>
</evidence>
<evidence type="ECO:0000256" key="4">
    <source>
        <dbReference type="ARBA" id="ARBA00030169"/>
    </source>
</evidence>
<evidence type="ECO:0000256" key="5">
    <source>
        <dbReference type="PIRSR" id="PIRSR605493-1"/>
    </source>
</evidence>
<dbReference type="Pfam" id="PF03737">
    <property type="entry name" value="RraA-like"/>
    <property type="match status" value="1"/>
</dbReference>
<dbReference type="PANTHER" id="PTHR33254">
    <property type="entry name" value="4-HYDROXY-4-METHYL-2-OXOGLUTARATE ALDOLASE 3-RELATED"/>
    <property type="match status" value="1"/>
</dbReference>
<keyword evidence="7" id="KW-1185">Reference proteome</keyword>
<accession>A0A6M8HW62</accession>
<comment type="cofactor">
    <cofactor evidence="5">
        <name>Mg(2+)</name>
        <dbReference type="ChEBI" id="CHEBI:18420"/>
    </cofactor>
</comment>
<gene>
    <name evidence="6" type="ORF">HN018_21820</name>
</gene>
<comment type="cofactor">
    <cofactor evidence="1">
        <name>a divalent metal cation</name>
        <dbReference type="ChEBI" id="CHEBI:60240"/>
    </cofactor>
</comment>
<name>A0A6M8HW62_9PROT</name>
<evidence type="ECO:0000256" key="2">
    <source>
        <dbReference type="ARBA" id="ARBA00016549"/>
    </source>
</evidence>
<keyword evidence="5" id="KW-0460">Magnesium</keyword>
<dbReference type="AlphaFoldDB" id="A0A6M8HW62"/>
<dbReference type="PANTHER" id="PTHR33254:SF4">
    <property type="entry name" value="4-HYDROXY-4-METHYL-2-OXOGLUTARATE ALDOLASE 3-RELATED"/>
    <property type="match status" value="1"/>
</dbReference>
<evidence type="ECO:0000313" key="6">
    <source>
        <dbReference type="EMBL" id="QKE92321.1"/>
    </source>
</evidence>